<protein>
    <submittedName>
        <fullName evidence="2">Uncharacterized protein</fullName>
    </submittedName>
</protein>
<evidence type="ECO:0000313" key="3">
    <source>
        <dbReference type="Proteomes" id="UP000177894"/>
    </source>
</evidence>
<dbReference type="Proteomes" id="UP000192478">
    <property type="component" value="Chromosome"/>
</dbReference>
<evidence type="ECO:0000313" key="2">
    <source>
        <dbReference type="EMBL" id="ARE86955.1"/>
    </source>
</evidence>
<evidence type="ECO:0000313" key="4">
    <source>
        <dbReference type="Proteomes" id="UP000192478"/>
    </source>
</evidence>
<dbReference type="EMBL" id="CP017603">
    <property type="protein sequence ID" value="AOY76541.1"/>
    <property type="molecule type" value="Genomic_DNA"/>
</dbReference>
<proteinExistence type="predicted"/>
<name>A0AAC9WGR5_9CLOT</name>
<accession>A0AAC9WGR5</accession>
<dbReference type="RefSeq" id="WP_070968271.1">
    <property type="nucleotide sequence ID" value="NZ_CP017603.1"/>
</dbReference>
<dbReference type="Proteomes" id="UP000177894">
    <property type="component" value="Chromosome"/>
</dbReference>
<reference evidence="2 4" key="2">
    <citation type="submission" date="2017-03" db="EMBL/GenBank/DDBJ databases">
        <title>Complete sequence of Clostridium formicaceticum DSM 92.</title>
        <authorList>
            <person name="Poehlein A."/>
            <person name="Karl M."/>
            <person name="Bengelsdorf F.R."/>
            <person name="Duerre P."/>
            <person name="Daniel R."/>
        </authorList>
    </citation>
    <scope>NUCLEOTIDE SEQUENCE [LARGE SCALE GENOMIC DNA]</scope>
    <source>
        <strain evidence="2 4">DSM 92</strain>
    </source>
</reference>
<evidence type="ECO:0000313" key="1">
    <source>
        <dbReference type="EMBL" id="AOY76541.1"/>
    </source>
</evidence>
<dbReference type="AlphaFoldDB" id="A0AAC9WGR5"/>
<keyword evidence="3" id="KW-1185">Reference proteome</keyword>
<organism evidence="2 4">
    <name type="scientific">Clostridium formicaceticum</name>
    <dbReference type="NCBI Taxonomy" id="1497"/>
    <lineage>
        <taxon>Bacteria</taxon>
        <taxon>Bacillati</taxon>
        <taxon>Bacillota</taxon>
        <taxon>Clostridia</taxon>
        <taxon>Eubacteriales</taxon>
        <taxon>Clostridiaceae</taxon>
        <taxon>Clostridium</taxon>
    </lineage>
</organism>
<sequence>MKTWDLSINLRTKCGLNAVAVIHKMDLREEQEAVINIREAFETSLKVERISALFAMFSQEF</sequence>
<dbReference type="KEGG" id="cfm:BJL90_12130"/>
<dbReference type="EMBL" id="CP020559">
    <property type="protein sequence ID" value="ARE86955.1"/>
    <property type="molecule type" value="Genomic_DNA"/>
</dbReference>
<gene>
    <name evidence="1" type="ORF">BJL90_12130</name>
    <name evidence="2" type="ORF">CLFO_13390</name>
</gene>
<reference evidence="1 3" key="1">
    <citation type="submission" date="2016-10" db="EMBL/GenBank/DDBJ databases">
        <title>Complete Genome Sequence of Acetogen Clostridium formicoaceticum ATCC 27076.</title>
        <authorList>
            <person name="Bao T."/>
            <person name="Cheng C."/>
            <person name="Zhao J."/>
            <person name="Yang S.-T."/>
            <person name="Wang J."/>
            <person name="Wang M."/>
        </authorList>
    </citation>
    <scope>NUCLEOTIDE SEQUENCE [LARGE SCALE GENOMIC DNA]</scope>
    <source>
        <strain evidence="1 3">ATCC 27076</strain>
    </source>
</reference>